<dbReference type="GO" id="GO:0004252">
    <property type="term" value="F:serine-type endopeptidase activity"/>
    <property type="evidence" value="ECO:0007669"/>
    <property type="project" value="InterPro"/>
</dbReference>
<dbReference type="InterPro" id="IPR036852">
    <property type="entry name" value="Peptidase_S8/S53_dom_sf"/>
</dbReference>
<feature type="region of interest" description="Disordered" evidence="4">
    <location>
        <begin position="178"/>
        <end position="212"/>
    </location>
</feature>
<feature type="signal peptide" evidence="5">
    <location>
        <begin position="1"/>
        <end position="36"/>
    </location>
</feature>
<evidence type="ECO:0000259" key="6">
    <source>
        <dbReference type="Pfam" id="PF00082"/>
    </source>
</evidence>
<dbReference type="EMBL" id="FNIE01000001">
    <property type="protein sequence ID" value="SDM67611.1"/>
    <property type="molecule type" value="Genomic_DNA"/>
</dbReference>
<keyword evidence="8" id="KW-1185">Reference proteome</keyword>
<proteinExistence type="predicted"/>
<dbReference type="RefSeq" id="WP_093782246.1">
    <property type="nucleotide sequence ID" value="NZ_FNIE01000001.1"/>
</dbReference>
<evidence type="ECO:0000256" key="2">
    <source>
        <dbReference type="ARBA" id="ARBA00022801"/>
    </source>
</evidence>
<keyword evidence="5" id="KW-0732">Signal</keyword>
<dbReference type="Proteomes" id="UP000199341">
    <property type="component" value="Unassembled WGS sequence"/>
</dbReference>
<dbReference type="InterPro" id="IPR000209">
    <property type="entry name" value="Peptidase_S8/S53_dom"/>
</dbReference>
<accession>A0A1G9V601</accession>
<feature type="region of interest" description="Disordered" evidence="4">
    <location>
        <begin position="33"/>
        <end position="63"/>
    </location>
</feature>
<dbReference type="Gene3D" id="3.40.50.200">
    <property type="entry name" value="Peptidase S8/S53 domain"/>
    <property type="match status" value="1"/>
</dbReference>
<feature type="chain" id="PRO_5011507092" evidence="5">
    <location>
        <begin position="37"/>
        <end position="1358"/>
    </location>
</feature>
<evidence type="ECO:0000256" key="1">
    <source>
        <dbReference type="ARBA" id="ARBA00022670"/>
    </source>
</evidence>
<keyword evidence="3" id="KW-0720">Serine protease</keyword>
<name>A0A1G9V601_9ACTN</name>
<evidence type="ECO:0000256" key="5">
    <source>
        <dbReference type="SAM" id="SignalP"/>
    </source>
</evidence>
<dbReference type="PROSITE" id="PS00138">
    <property type="entry name" value="SUBTILASE_SER"/>
    <property type="match status" value="1"/>
</dbReference>
<dbReference type="InterPro" id="IPR023828">
    <property type="entry name" value="Peptidase_S8_Ser-AS"/>
</dbReference>
<feature type="domain" description="Peptidase S8/S53" evidence="6">
    <location>
        <begin position="352"/>
        <end position="595"/>
    </location>
</feature>
<dbReference type="GO" id="GO:0006508">
    <property type="term" value="P:proteolysis"/>
    <property type="evidence" value="ECO:0007669"/>
    <property type="project" value="UniProtKB-KW"/>
</dbReference>
<evidence type="ECO:0000256" key="4">
    <source>
        <dbReference type="SAM" id="MobiDB-lite"/>
    </source>
</evidence>
<keyword evidence="1" id="KW-0645">Protease</keyword>
<evidence type="ECO:0000256" key="3">
    <source>
        <dbReference type="ARBA" id="ARBA00022825"/>
    </source>
</evidence>
<sequence>MHRLSLPGRTSAAVAAVLAAAATVAAGLAVPSPAAAAGPPPKPRLAQTAPKPPKPPAQHSGQVPGQVLVTLDPGTTVTGGRIASSRAAALAPDTSSSALDARLKAVGAVSLRPLLPGASAADTSALTGAARSRLGAGAADLGRTYVVQTRQKDAAAVAGELAGISGVEAVEPDRYVNTMTSGGSPLSPTTLSAARTQASRKPAAPTSSSAVPDNYALSSSAQPFLNAGGVDAVGAFGLLQDGYGQQPGAGETITNVSIGDLTDQSMADAGDSYVQTNGPTTVLRDGHRYLDLPSMPLIPTYVATDAGGLDASAATEDQDPSLDEVMLDFGVMAPLPHDRQRADATGSGYTDLLGIAPGANYRLVVPQQPTTDRIAGALLAAANQSPRPDVITASLGFGTDAQGLPGRYLEDDPVIRSVVASIVQRDHIVVAISSNDGTRLYTPAPVGPDGGSTPTDLAGHGAATTIDDDAATTAPTEVPDSGAIAAGGTTLDDTLAQGTDGPATVAETRISGFGSFSSGFGSRIDLSAPSDNIVAFSHTPGGAPQDVSLALNGGTSASAPEIAAAAAVVLQAGRLGGHRLTPEQVRQVLEHTGRAVPTPPQIDRQLQVGPQIDVTAAAEQALDAHGPARPQLLRVSVAHRVIQGGLGGEFLETTDPDRIDLGDMASGGTGEGLVGPVTFAGDVTGLGAGNTTYRLTVGSTVFTSTTPAIRVTPRQLLAAAGLSVISGSDRQLTYTYAVVTAGRTVASQKRTLTVGPSDGTYAEAAAPKAPATVAAGHAVTVSYDLTGVAGTSSPELVVSGVGHWNPVLGPVFSAAWHQDLTDTKGTVTIPASAFDGGGGLYGIGIAQSGFGGSPQFVQWSEFAPVRVAGATGQRAAAPRLTGHDGATGYTAEVTRGAPGFTLHYDATAVPGARYAEVEFSAPGPTTSGSVNTFTNTNGTQLDSDGIDTPSTAHQVLPAASGSVKLDALKAGLATSEVYGVRVLALDRDHKVIGQASPLASLSVDDGPAPPGDTVLSFATAGAHSVAALRTATGGTEVRHYDPATGVYGAVIAADPADGSEYEVLGATADRALLIHRGADGGDVRVETWNTATGTLAGSGTLAADAYTFVVGRVDPVHGRGALLVRTADNADAVVPVDLADGHVGAAIAADPANVPAGTYSLLDFDTSTGDVYLAKGAPAFLCLGGVTVARVDLVAGTVAAAGSSSGCSHGFASDDAGTVYNASATAISTKIVPNSVLTGLDTRTGTQGDAVSLRQGAPAALAVDGVHKVAVLLYPGPVGTAYFGSQQPLVADNNATGQLLVVDLASGQVVRTLPGFAVDSHGGPLVHGGLMNSLQLDPATRTGFTYAAYDGQVQQFSY</sequence>
<keyword evidence="2" id="KW-0378">Hydrolase</keyword>
<gene>
    <name evidence="7" type="ORF">SAMN05216259_101143</name>
</gene>
<evidence type="ECO:0000313" key="8">
    <source>
        <dbReference type="Proteomes" id="UP000199341"/>
    </source>
</evidence>
<dbReference type="Pfam" id="PF00082">
    <property type="entry name" value="Peptidase_S8"/>
    <property type="match status" value="1"/>
</dbReference>
<dbReference type="OrthoDB" id="3644761at2"/>
<protein>
    <submittedName>
        <fullName evidence="7">Subtilase family protein</fullName>
    </submittedName>
</protein>
<organism evidence="7 8">
    <name type="scientific">Actinacidiphila guanduensis</name>
    <dbReference type="NCBI Taxonomy" id="310781"/>
    <lineage>
        <taxon>Bacteria</taxon>
        <taxon>Bacillati</taxon>
        <taxon>Actinomycetota</taxon>
        <taxon>Actinomycetes</taxon>
        <taxon>Kitasatosporales</taxon>
        <taxon>Streptomycetaceae</taxon>
        <taxon>Actinacidiphila</taxon>
    </lineage>
</organism>
<dbReference type="STRING" id="310781.SAMN05216259_101143"/>
<evidence type="ECO:0000313" key="7">
    <source>
        <dbReference type="EMBL" id="SDM67611.1"/>
    </source>
</evidence>
<reference evidence="7 8" key="1">
    <citation type="submission" date="2016-10" db="EMBL/GenBank/DDBJ databases">
        <authorList>
            <person name="de Groot N.N."/>
        </authorList>
    </citation>
    <scope>NUCLEOTIDE SEQUENCE [LARGE SCALE GENOMIC DNA]</scope>
    <source>
        <strain evidence="7 8">CGMCC 4.2022</strain>
    </source>
</reference>
<dbReference type="SUPFAM" id="SSF52743">
    <property type="entry name" value="Subtilisin-like"/>
    <property type="match status" value="1"/>
</dbReference>